<dbReference type="Proteomes" id="UP000239187">
    <property type="component" value="Chromosome"/>
</dbReference>
<gene>
    <name evidence="2" type="ORF">CVO76_01525</name>
</gene>
<proteinExistence type="predicted"/>
<protein>
    <submittedName>
        <fullName evidence="2">Alpha/beta hydrolase</fullName>
    </submittedName>
</protein>
<dbReference type="PANTHER" id="PTHR43194">
    <property type="entry name" value="HYDROLASE ALPHA/BETA FOLD FAMILY"/>
    <property type="match status" value="1"/>
</dbReference>
<dbReference type="RefSeq" id="WP_208740437.1">
    <property type="nucleotide sequence ID" value="NZ_CP024915.1"/>
</dbReference>
<dbReference type="InterPro" id="IPR050228">
    <property type="entry name" value="Carboxylesterase_BioH"/>
</dbReference>
<organism evidence="2 3">
    <name type="scientific">Arthrobacter agilis</name>
    <dbReference type="NCBI Taxonomy" id="37921"/>
    <lineage>
        <taxon>Bacteria</taxon>
        <taxon>Bacillati</taxon>
        <taxon>Actinomycetota</taxon>
        <taxon>Actinomycetes</taxon>
        <taxon>Micrococcales</taxon>
        <taxon>Micrococcaceae</taxon>
        <taxon>Arthrobacter</taxon>
    </lineage>
</organism>
<dbReference type="AlphaFoldDB" id="A0A2L0UB23"/>
<name>A0A2L0UB23_9MICC</name>
<evidence type="ECO:0000313" key="2">
    <source>
        <dbReference type="EMBL" id="AUZ86473.1"/>
    </source>
</evidence>
<dbReference type="Gene3D" id="3.40.50.1820">
    <property type="entry name" value="alpha/beta hydrolase"/>
    <property type="match status" value="1"/>
</dbReference>
<feature type="domain" description="AB hydrolase-1" evidence="1">
    <location>
        <begin position="35"/>
        <end position="244"/>
    </location>
</feature>
<reference evidence="2 3" key="1">
    <citation type="submission" date="2017-11" db="EMBL/GenBank/DDBJ databases">
        <title>Draft genome of Arthrobacter agilis strain UMCV2, a plant growth-promoting rhizobacterium and biocontrol capacity of phytopathogenic fungi.</title>
        <authorList>
            <person name="Martinez-Camara R."/>
            <person name="Santoyo G."/>
            <person name="Moreno-Hagelsieb G."/>
            <person name="Valencia-Cantero E."/>
        </authorList>
    </citation>
    <scope>NUCLEOTIDE SEQUENCE [LARGE SCALE GENOMIC DNA]</scope>
    <source>
        <strain evidence="2 3">UMCV2</strain>
    </source>
</reference>
<evidence type="ECO:0000259" key="1">
    <source>
        <dbReference type="Pfam" id="PF12697"/>
    </source>
</evidence>
<accession>A0A2L0UB23</accession>
<evidence type="ECO:0000313" key="3">
    <source>
        <dbReference type="Proteomes" id="UP000239187"/>
    </source>
</evidence>
<keyword evidence="2" id="KW-0378">Hydrolase</keyword>
<dbReference type="SUPFAM" id="SSF53474">
    <property type="entry name" value="alpha/beta-Hydrolases"/>
    <property type="match status" value="1"/>
</dbReference>
<dbReference type="GO" id="GO:0016787">
    <property type="term" value="F:hydrolase activity"/>
    <property type="evidence" value="ECO:0007669"/>
    <property type="project" value="UniProtKB-KW"/>
</dbReference>
<dbReference type="InterPro" id="IPR029058">
    <property type="entry name" value="AB_hydrolase_fold"/>
</dbReference>
<dbReference type="Pfam" id="PF12697">
    <property type="entry name" value="Abhydrolase_6"/>
    <property type="match status" value="1"/>
</dbReference>
<dbReference type="PANTHER" id="PTHR43194:SF2">
    <property type="entry name" value="PEROXISOMAL MEMBRANE PROTEIN LPX1"/>
    <property type="match status" value="1"/>
</dbReference>
<sequence>MQPTTLSTVQVNGLTLRIRTTPGTDASATSRSPYVLVHGLGMTHRYLDRLRAELASDAVVHSVDLPGYGPDPQPGGRLGVEDHAALIIEALAAIDVRSCILIGHSMGVQFVTEAALQAPDLAERIVLIGPVVDRDRRTVIQQAVSLGRDTFRESPSANWTVYTDYLRTGVRWYLRQLLPMMEYPLERAVERVRCPVLVLRGGRDPVARRRWCRELAARARYGLLVEIDGQPHVVQHSAAPAVAAEIIAFRSVPAADDPAFLFQASDRPSGKLEDRSA</sequence>
<dbReference type="EMBL" id="CP024915">
    <property type="protein sequence ID" value="AUZ86473.1"/>
    <property type="molecule type" value="Genomic_DNA"/>
</dbReference>
<dbReference type="InterPro" id="IPR000073">
    <property type="entry name" value="AB_hydrolase_1"/>
</dbReference>